<dbReference type="Gene3D" id="3.30.460.10">
    <property type="entry name" value="Beta Polymerase, domain 2"/>
    <property type="match status" value="1"/>
</dbReference>
<feature type="domain" description="Poly(A) RNA polymerase mitochondrial-like central palm" evidence="1">
    <location>
        <begin position="6"/>
        <end position="112"/>
    </location>
</feature>
<dbReference type="GO" id="GO:0010605">
    <property type="term" value="P:negative regulation of macromolecule metabolic process"/>
    <property type="evidence" value="ECO:0007669"/>
    <property type="project" value="UniProtKB-ARBA"/>
</dbReference>
<evidence type="ECO:0000313" key="2">
    <source>
        <dbReference type="EMBL" id="KAJ4485383.1"/>
    </source>
</evidence>
<evidence type="ECO:0000259" key="1">
    <source>
        <dbReference type="Pfam" id="PF22600"/>
    </source>
</evidence>
<reference evidence="2" key="1">
    <citation type="submission" date="2022-08" db="EMBL/GenBank/DDBJ databases">
        <title>A Global Phylogenomic Analysis of the Shiitake Genus Lentinula.</title>
        <authorList>
            <consortium name="DOE Joint Genome Institute"/>
            <person name="Sierra-Patev S."/>
            <person name="Min B."/>
            <person name="Naranjo-Ortiz M."/>
            <person name="Looney B."/>
            <person name="Konkel Z."/>
            <person name="Slot J.C."/>
            <person name="Sakamoto Y."/>
            <person name="Steenwyk J.L."/>
            <person name="Rokas A."/>
            <person name="Carro J."/>
            <person name="Camarero S."/>
            <person name="Ferreira P."/>
            <person name="Molpeceres G."/>
            <person name="Ruiz-Duenas F.J."/>
            <person name="Serrano A."/>
            <person name="Henrissat B."/>
            <person name="Drula E."/>
            <person name="Hughes K.W."/>
            <person name="Mata J.L."/>
            <person name="Ishikawa N.K."/>
            <person name="Vargas-Isla R."/>
            <person name="Ushijima S."/>
            <person name="Smith C.A."/>
            <person name="Ahrendt S."/>
            <person name="Andreopoulos W."/>
            <person name="He G."/>
            <person name="Labutti K."/>
            <person name="Lipzen A."/>
            <person name="Ng V."/>
            <person name="Riley R."/>
            <person name="Sandor L."/>
            <person name="Barry K."/>
            <person name="Martinez A.T."/>
            <person name="Xiao Y."/>
            <person name="Gibbons J.G."/>
            <person name="Terashima K."/>
            <person name="Grigoriev I.V."/>
            <person name="Hibbett D.S."/>
        </authorList>
    </citation>
    <scope>NUCLEOTIDE SEQUENCE</scope>
    <source>
        <strain evidence="2">JLM2183</strain>
    </source>
</reference>
<dbReference type="EMBL" id="JAOTPV010000003">
    <property type="protein sequence ID" value="KAJ4485383.1"/>
    <property type="molecule type" value="Genomic_DNA"/>
</dbReference>
<dbReference type="SUPFAM" id="SSF81301">
    <property type="entry name" value="Nucleotidyltransferase"/>
    <property type="match status" value="1"/>
</dbReference>
<accession>A0A9W9AP31</accession>
<dbReference type="Proteomes" id="UP001150266">
    <property type="component" value="Unassembled WGS sequence"/>
</dbReference>
<dbReference type="SUPFAM" id="SSF81631">
    <property type="entry name" value="PAP/OAS1 substrate-binding domain"/>
    <property type="match status" value="1"/>
</dbReference>
<dbReference type="Gene3D" id="1.10.1410.10">
    <property type="match status" value="1"/>
</dbReference>
<organism evidence="2 3">
    <name type="scientific">Lentinula aciculospora</name>
    <dbReference type="NCBI Taxonomy" id="153920"/>
    <lineage>
        <taxon>Eukaryota</taxon>
        <taxon>Fungi</taxon>
        <taxon>Dikarya</taxon>
        <taxon>Basidiomycota</taxon>
        <taxon>Agaricomycotina</taxon>
        <taxon>Agaricomycetes</taxon>
        <taxon>Agaricomycetidae</taxon>
        <taxon>Agaricales</taxon>
        <taxon>Marasmiineae</taxon>
        <taxon>Omphalotaceae</taxon>
        <taxon>Lentinula</taxon>
    </lineage>
</organism>
<evidence type="ECO:0000313" key="3">
    <source>
        <dbReference type="Proteomes" id="UP001150266"/>
    </source>
</evidence>
<dbReference type="PANTHER" id="PTHR12271">
    <property type="entry name" value="POLY A POLYMERASE CID PAP -RELATED"/>
    <property type="match status" value="1"/>
</dbReference>
<dbReference type="GO" id="GO:0016779">
    <property type="term" value="F:nucleotidyltransferase activity"/>
    <property type="evidence" value="ECO:0007669"/>
    <property type="project" value="UniProtKB-ARBA"/>
</dbReference>
<protein>
    <recommendedName>
        <fullName evidence="1">Poly(A) RNA polymerase mitochondrial-like central palm domain-containing protein</fullName>
    </recommendedName>
</protein>
<dbReference type="OrthoDB" id="2274644at2759"/>
<dbReference type="CDD" id="cd05402">
    <property type="entry name" value="NT_PAP_TUTase"/>
    <property type="match status" value="1"/>
</dbReference>
<proteinExistence type="predicted"/>
<comment type="caution">
    <text evidence="2">The sequence shown here is derived from an EMBL/GenBank/DDBJ whole genome shotgun (WGS) entry which is preliminary data.</text>
</comment>
<dbReference type="InterPro" id="IPR043519">
    <property type="entry name" value="NT_sf"/>
</dbReference>
<dbReference type="AlphaFoldDB" id="A0A9W9AP31"/>
<dbReference type="GO" id="GO:0031123">
    <property type="term" value="P:RNA 3'-end processing"/>
    <property type="evidence" value="ECO:0007669"/>
    <property type="project" value="TreeGrafter"/>
</dbReference>
<name>A0A9W9AP31_9AGAR</name>
<sequence length="231" mass="26266">MLHSVYSSRYRVKVFGSTLYGVSTPSSDLDMVILDPNRPKGQKSRKHVFLAIYAMRNLAKSFRSAGFTQVVAIPKAKVPIVKFYDPVTGLYGDINANDRLGLFNSLMIKHYCDIQPILRPMLGFIKCWAKPLGLNKPGIQDGPPTFSSYAFALMTIAFLQSIRLLPNLQDVDIEDPEQFFIHRYKPCHIQFRHIADGDWRPPGKLSLREALYGWFKCVLVLLSGQRLSRNT</sequence>
<dbReference type="Pfam" id="PF22600">
    <property type="entry name" value="MTPAP-like_central"/>
    <property type="match status" value="1"/>
</dbReference>
<keyword evidence="3" id="KW-1185">Reference proteome</keyword>
<dbReference type="PANTHER" id="PTHR12271:SF40">
    <property type="entry name" value="POLY(A) RNA POLYMERASE GLD2"/>
    <property type="match status" value="1"/>
</dbReference>
<gene>
    <name evidence="2" type="ORF">J3R30DRAFT_1348710</name>
</gene>
<dbReference type="InterPro" id="IPR054708">
    <property type="entry name" value="MTPAP-like_central"/>
</dbReference>